<evidence type="ECO:0000313" key="2">
    <source>
        <dbReference type="EMBL" id="GIL30181.1"/>
    </source>
</evidence>
<keyword evidence="3" id="KW-1185">Reference proteome</keyword>
<gene>
    <name evidence="2" type="ORF">NUM_54350</name>
</gene>
<name>A0A8J4AF48_9ACTN</name>
<evidence type="ECO:0000256" key="1">
    <source>
        <dbReference type="SAM" id="MobiDB-lite"/>
    </source>
</evidence>
<dbReference type="RefSeq" id="WP_207127813.1">
    <property type="nucleotide sequence ID" value="NZ_BOPO01000113.1"/>
</dbReference>
<proteinExistence type="predicted"/>
<organism evidence="2 3">
    <name type="scientific">Actinocatenispora comari</name>
    <dbReference type="NCBI Taxonomy" id="2807577"/>
    <lineage>
        <taxon>Bacteria</taxon>
        <taxon>Bacillati</taxon>
        <taxon>Actinomycetota</taxon>
        <taxon>Actinomycetes</taxon>
        <taxon>Micromonosporales</taxon>
        <taxon>Micromonosporaceae</taxon>
        <taxon>Actinocatenispora</taxon>
    </lineage>
</organism>
<reference evidence="3" key="1">
    <citation type="journal article" date="2021" name="Int. J. Syst. Evol. Microbiol.">
        <title>Actinocatenispora comari sp. nov., an endophytic actinomycete isolated from aerial parts of Comarum salesowianum.</title>
        <authorList>
            <person name="Oyunbileg N."/>
            <person name="Iizaka Y."/>
            <person name="Hamada M."/>
            <person name="Davaapurev B.O."/>
            <person name="Fukumoto A."/>
            <person name="Tsetseg B."/>
            <person name="Kato F."/>
            <person name="Tamura T."/>
            <person name="Batkhuu J."/>
            <person name="Anzai Y."/>
        </authorList>
    </citation>
    <scope>NUCLEOTIDE SEQUENCE [LARGE SCALE GENOMIC DNA]</scope>
    <source>
        <strain evidence="3">NUM-2625</strain>
    </source>
</reference>
<protein>
    <submittedName>
        <fullName evidence="2">Uncharacterized protein</fullName>
    </submittedName>
</protein>
<sequence>MPDGRTLLGTLHGATHRVPGVPAHRERAAGHQGATRHGRGHSTTTERRTHHHSPARPPRVLVAWQRSIAALFGQELR</sequence>
<dbReference type="AlphaFoldDB" id="A0A8J4AF48"/>
<feature type="region of interest" description="Disordered" evidence="1">
    <location>
        <begin position="1"/>
        <end position="59"/>
    </location>
</feature>
<comment type="caution">
    <text evidence="2">The sequence shown here is derived from an EMBL/GenBank/DDBJ whole genome shotgun (WGS) entry which is preliminary data.</text>
</comment>
<evidence type="ECO:0000313" key="3">
    <source>
        <dbReference type="Proteomes" id="UP000614996"/>
    </source>
</evidence>
<accession>A0A8J4AF48</accession>
<dbReference type="EMBL" id="BOPO01000113">
    <property type="protein sequence ID" value="GIL30181.1"/>
    <property type="molecule type" value="Genomic_DNA"/>
</dbReference>
<dbReference type="Proteomes" id="UP000614996">
    <property type="component" value="Unassembled WGS sequence"/>
</dbReference>